<dbReference type="GO" id="GO:0003677">
    <property type="term" value="F:DNA binding"/>
    <property type="evidence" value="ECO:0007669"/>
    <property type="project" value="UniProtKB-KW"/>
</dbReference>
<evidence type="ECO:0000259" key="1">
    <source>
        <dbReference type="Pfam" id="PF07879"/>
    </source>
</evidence>
<protein>
    <submittedName>
        <fullName evidence="2">PHB/PHA accumulation regulator DNA-binding domain-containing protein</fullName>
    </submittedName>
</protein>
<sequence>MAHRITLKKYPNRRLYDTEQSIYVTLNDVADMVRQGKQVEVIDLKTNQDVTAFTLTQIIMEQTKKNNTILPVSLLHLIIRFGENSLSEFFEKNLEQIIRSYLNYKKNMENQFQLCLELGIDLSAMAEKTINQLTPFHSFLGHSISEDDENK</sequence>
<dbReference type="InterPro" id="IPR012909">
    <property type="entry name" value="PHA_DNA-bd_N"/>
</dbReference>
<dbReference type="Pfam" id="PF07879">
    <property type="entry name" value="PHB_acc_N"/>
    <property type="match status" value="1"/>
</dbReference>
<dbReference type="AlphaFoldDB" id="A0A975GH75"/>
<reference evidence="2" key="1">
    <citation type="journal article" date="2021" name="Microb. Physiol.">
        <title>Proteogenomic Insights into the Physiology of Marine, Sulfate-Reducing, Filamentous Desulfonema limicola and Desulfonema magnum.</title>
        <authorList>
            <person name="Schnaars V."/>
            <person name="Wohlbrand L."/>
            <person name="Scheve S."/>
            <person name="Hinrichs C."/>
            <person name="Reinhardt R."/>
            <person name="Rabus R."/>
        </authorList>
    </citation>
    <scope>NUCLEOTIDE SEQUENCE</scope>
    <source>
        <strain evidence="2">5ac10</strain>
    </source>
</reference>
<name>A0A975GH75_9BACT</name>
<keyword evidence="3" id="KW-1185">Reference proteome</keyword>
<proteinExistence type="predicted"/>
<gene>
    <name evidence="2" type="ORF">dnl_32700</name>
</gene>
<evidence type="ECO:0000313" key="2">
    <source>
        <dbReference type="EMBL" id="QTA80953.1"/>
    </source>
</evidence>
<keyword evidence="2" id="KW-0238">DNA-binding</keyword>
<dbReference type="RefSeq" id="WP_207687042.1">
    <property type="nucleotide sequence ID" value="NZ_CP061799.1"/>
</dbReference>
<accession>A0A975GH75</accession>
<evidence type="ECO:0000313" key="3">
    <source>
        <dbReference type="Proteomes" id="UP000663720"/>
    </source>
</evidence>
<organism evidence="2 3">
    <name type="scientific">Desulfonema limicola</name>
    <dbReference type="NCBI Taxonomy" id="45656"/>
    <lineage>
        <taxon>Bacteria</taxon>
        <taxon>Pseudomonadati</taxon>
        <taxon>Thermodesulfobacteriota</taxon>
        <taxon>Desulfobacteria</taxon>
        <taxon>Desulfobacterales</taxon>
        <taxon>Desulfococcaceae</taxon>
        <taxon>Desulfonema</taxon>
    </lineage>
</organism>
<dbReference type="Proteomes" id="UP000663720">
    <property type="component" value="Chromosome"/>
</dbReference>
<feature type="domain" description="PHA accumulation regulator DNA-binding N-terminal" evidence="1">
    <location>
        <begin position="7"/>
        <end position="65"/>
    </location>
</feature>
<dbReference type="EMBL" id="CP061799">
    <property type="protein sequence ID" value="QTA80953.1"/>
    <property type="molecule type" value="Genomic_DNA"/>
</dbReference>
<dbReference type="KEGG" id="dli:dnl_32700"/>